<name>A0A7D2LFZ4_9CAUD</name>
<proteinExistence type="predicted"/>
<evidence type="ECO:0000313" key="2">
    <source>
        <dbReference type="EMBL" id="QIQ67991.1"/>
    </source>
</evidence>
<accession>A0A7D2LFZ4</accession>
<dbReference type="RefSeq" id="YP_010738111.1">
    <property type="nucleotide sequence ID" value="NC_073022.1"/>
</dbReference>
<dbReference type="Proteomes" id="UP000509192">
    <property type="component" value="Segment"/>
</dbReference>
<protein>
    <submittedName>
        <fullName evidence="2">Uncharacterized protein</fullName>
    </submittedName>
</protein>
<feature type="transmembrane region" description="Helical" evidence="1">
    <location>
        <begin position="7"/>
        <end position="25"/>
    </location>
</feature>
<dbReference type="GeneID" id="79578095"/>
<keyword evidence="1" id="KW-1133">Transmembrane helix</keyword>
<dbReference type="EMBL" id="MT135176">
    <property type="protein sequence ID" value="QIQ67991.1"/>
    <property type="molecule type" value="Genomic_DNA"/>
</dbReference>
<dbReference type="KEGG" id="vg:79578095"/>
<organism evidence="2 3">
    <name type="scientific">Hafnia phage yong1</name>
    <dbReference type="NCBI Taxonomy" id="2719181"/>
    <lineage>
        <taxon>Viruses</taxon>
        <taxon>Duplodnaviria</taxon>
        <taxon>Heunggongvirae</taxon>
        <taxon>Uroviricota</taxon>
        <taxon>Caudoviricetes</taxon>
        <taxon>Hafyongvirus</taxon>
        <taxon>Hafyongvirus yong1</taxon>
    </lineage>
</organism>
<evidence type="ECO:0000313" key="3">
    <source>
        <dbReference type="Proteomes" id="UP000509192"/>
    </source>
</evidence>
<evidence type="ECO:0000256" key="1">
    <source>
        <dbReference type="SAM" id="Phobius"/>
    </source>
</evidence>
<keyword evidence="1" id="KW-0812">Transmembrane</keyword>
<keyword evidence="1" id="KW-0472">Membrane</keyword>
<reference evidence="2 3" key="1">
    <citation type="submission" date="2020-02" db="EMBL/GenBank/DDBJ databases">
        <authorList>
            <person name="Li D."/>
            <person name="Pan L."/>
            <person name="Qin W."/>
            <person name="Xu L."/>
            <person name="Lin W."/>
            <person name="Yang J."/>
            <person name="Hong B."/>
            <person name="Xu B."/>
        </authorList>
    </citation>
    <scope>NUCLEOTIDE SEQUENCE [LARGE SCALE GENOMIC DNA]</scope>
</reference>
<sequence>MKNKINIAIRALFLPITIIIVIHEITCEYIEDNAPDWSANASDRRRHLLDFLNKHFPVSGVQ</sequence>
<keyword evidence="3" id="KW-1185">Reference proteome</keyword>